<organism evidence="1 2">
    <name type="scientific">Rotaria magnacalcarata</name>
    <dbReference type="NCBI Taxonomy" id="392030"/>
    <lineage>
        <taxon>Eukaryota</taxon>
        <taxon>Metazoa</taxon>
        <taxon>Spiralia</taxon>
        <taxon>Gnathifera</taxon>
        <taxon>Rotifera</taxon>
        <taxon>Eurotatoria</taxon>
        <taxon>Bdelloidea</taxon>
        <taxon>Philodinida</taxon>
        <taxon>Philodinidae</taxon>
        <taxon>Rotaria</taxon>
    </lineage>
</organism>
<gene>
    <name evidence="1" type="ORF">KQP761_LOCUS13104</name>
</gene>
<evidence type="ECO:0000313" key="2">
    <source>
        <dbReference type="Proteomes" id="UP000663834"/>
    </source>
</evidence>
<name>A0A815R666_9BILA</name>
<protein>
    <submittedName>
        <fullName evidence="1">Uncharacterized protein</fullName>
    </submittedName>
</protein>
<dbReference type="Proteomes" id="UP000663834">
    <property type="component" value="Unassembled WGS sequence"/>
</dbReference>
<accession>A0A815R666</accession>
<dbReference type="AlphaFoldDB" id="A0A815R666"/>
<comment type="caution">
    <text evidence="1">The sequence shown here is derived from an EMBL/GenBank/DDBJ whole genome shotgun (WGS) entry which is preliminary data.</text>
</comment>
<evidence type="ECO:0000313" key="1">
    <source>
        <dbReference type="EMBL" id="CAF1472337.1"/>
    </source>
</evidence>
<sequence>MNNSEKVKFQWASLNIKWAIDHLPPPSYAAGYKFHFNHALFCSEYCHDIKQRVVTEATPIGRIYDEELAKAQLSQTALSIVASTKDAKLGLRDTYKDDANVRNFCRRLMALLLLPLHEVEFAFEELNEQRPDVLAPLFVYFDNYWMKQICLTLWNVSDLKTWTNNNCEGEISLLSVFNGSIPLEFRLAQSLQSSCR</sequence>
<dbReference type="EMBL" id="CAJNOW010006045">
    <property type="protein sequence ID" value="CAF1472337.1"/>
    <property type="molecule type" value="Genomic_DNA"/>
</dbReference>
<proteinExistence type="predicted"/>
<reference evidence="1" key="1">
    <citation type="submission" date="2021-02" db="EMBL/GenBank/DDBJ databases">
        <authorList>
            <person name="Nowell W R."/>
        </authorList>
    </citation>
    <scope>NUCLEOTIDE SEQUENCE</scope>
</reference>